<gene>
    <name evidence="1" type="ORF">F2Q69_00016537</name>
</gene>
<dbReference type="AlphaFoldDB" id="A0A8S9QV82"/>
<proteinExistence type="predicted"/>
<protein>
    <submittedName>
        <fullName evidence="1">Uncharacterized protein</fullName>
    </submittedName>
</protein>
<dbReference type="EMBL" id="QGKX02000996">
    <property type="protein sequence ID" value="KAF3556916.1"/>
    <property type="molecule type" value="Genomic_DNA"/>
</dbReference>
<reference evidence="1" key="1">
    <citation type="submission" date="2019-12" db="EMBL/GenBank/DDBJ databases">
        <title>Genome sequencing and annotation of Brassica cretica.</title>
        <authorList>
            <person name="Studholme D.J."/>
            <person name="Sarris P."/>
        </authorList>
    </citation>
    <scope>NUCLEOTIDE SEQUENCE</scope>
    <source>
        <strain evidence="1">PFS-109/04</strain>
        <tissue evidence="1">Leaf</tissue>
    </source>
</reference>
<accession>A0A8S9QV82</accession>
<comment type="caution">
    <text evidence="1">The sequence shown here is derived from an EMBL/GenBank/DDBJ whole genome shotgun (WGS) entry which is preliminary data.</text>
</comment>
<name>A0A8S9QV82_BRACR</name>
<dbReference type="Proteomes" id="UP000712600">
    <property type="component" value="Unassembled WGS sequence"/>
</dbReference>
<sequence>MGVALSMVFHVCFPYASISSYNRLLRDAHNRSAISVTVLRSPDLRSLRLELECSLWALTLCGPFT</sequence>
<evidence type="ECO:0000313" key="1">
    <source>
        <dbReference type="EMBL" id="KAF3556916.1"/>
    </source>
</evidence>
<organism evidence="1 2">
    <name type="scientific">Brassica cretica</name>
    <name type="common">Mustard</name>
    <dbReference type="NCBI Taxonomy" id="69181"/>
    <lineage>
        <taxon>Eukaryota</taxon>
        <taxon>Viridiplantae</taxon>
        <taxon>Streptophyta</taxon>
        <taxon>Embryophyta</taxon>
        <taxon>Tracheophyta</taxon>
        <taxon>Spermatophyta</taxon>
        <taxon>Magnoliopsida</taxon>
        <taxon>eudicotyledons</taxon>
        <taxon>Gunneridae</taxon>
        <taxon>Pentapetalae</taxon>
        <taxon>rosids</taxon>
        <taxon>malvids</taxon>
        <taxon>Brassicales</taxon>
        <taxon>Brassicaceae</taxon>
        <taxon>Brassiceae</taxon>
        <taxon>Brassica</taxon>
    </lineage>
</organism>
<evidence type="ECO:0000313" key="2">
    <source>
        <dbReference type="Proteomes" id="UP000712600"/>
    </source>
</evidence>